<dbReference type="GO" id="GO:0030170">
    <property type="term" value="F:pyridoxal phosphate binding"/>
    <property type="evidence" value="ECO:0007669"/>
    <property type="project" value="UniProtKB-UniRule"/>
</dbReference>
<gene>
    <name evidence="6" type="ORF">EDD61_10428</name>
</gene>
<keyword evidence="7" id="KW-1185">Reference proteome</keyword>
<feature type="domain" description="Alanine racemase N-terminal" evidence="5">
    <location>
        <begin position="6"/>
        <end position="212"/>
    </location>
</feature>
<dbReference type="Gene3D" id="3.20.20.10">
    <property type="entry name" value="Alanine racemase"/>
    <property type="match status" value="1"/>
</dbReference>
<sequence>MDKKKLSAIQRDLPKDVVLIAVSKTHTKEEIDEAYASGCRIFGENKVQEIKEKYDPNYHWHMIGHLQRNKVKDVVPLVDMIQSLDSLRLAEEIEKQCAKIEKVMPVLVEVNIAREANKTGILLEECLSFVKQCMSFPHLDVQGLMCVGPMNGTTADIEACFEKMQVLYHTLQNEYGAERIRYLSMGMSQDYALALKHGSNMIRLGTIIFGQRNYNK</sequence>
<dbReference type="InterPro" id="IPR029066">
    <property type="entry name" value="PLP-binding_barrel"/>
</dbReference>
<accession>A0A4R3TJL9</accession>
<evidence type="ECO:0000313" key="7">
    <source>
        <dbReference type="Proteomes" id="UP000295773"/>
    </source>
</evidence>
<proteinExistence type="inferred from homology"/>
<dbReference type="GeneID" id="73794223"/>
<reference evidence="6 7" key="1">
    <citation type="submission" date="2019-03" db="EMBL/GenBank/DDBJ databases">
        <title>Genomic Encyclopedia of Type Strains, Phase IV (KMG-IV): sequencing the most valuable type-strain genomes for metagenomic binning, comparative biology and taxonomic classification.</title>
        <authorList>
            <person name="Goeker M."/>
        </authorList>
    </citation>
    <scope>NUCLEOTIDE SEQUENCE [LARGE SCALE GENOMIC DNA]</scope>
    <source>
        <strain evidence="6 7">DSM 29481</strain>
    </source>
</reference>
<evidence type="ECO:0000256" key="1">
    <source>
        <dbReference type="ARBA" id="ARBA00022898"/>
    </source>
</evidence>
<dbReference type="RefSeq" id="WP_008690201.1">
    <property type="nucleotide sequence ID" value="NZ_AP024510.1"/>
</dbReference>
<dbReference type="FunFam" id="3.20.20.10:FF:000018">
    <property type="entry name" value="Pyridoxal phosphate homeostasis protein"/>
    <property type="match status" value="1"/>
</dbReference>
<dbReference type="Proteomes" id="UP000295773">
    <property type="component" value="Unassembled WGS sequence"/>
</dbReference>
<feature type="modified residue" description="N6-(pyridoxal phosphate)lysine" evidence="2 3">
    <location>
        <position position="24"/>
    </location>
</feature>
<evidence type="ECO:0000313" key="6">
    <source>
        <dbReference type="EMBL" id="TCU62392.1"/>
    </source>
</evidence>
<dbReference type="CDD" id="cd00635">
    <property type="entry name" value="PLPDE_III_YBL036c_like"/>
    <property type="match status" value="1"/>
</dbReference>
<dbReference type="InterPro" id="IPR011078">
    <property type="entry name" value="PyrdxlP_homeostasis"/>
</dbReference>
<dbReference type="PROSITE" id="PS01211">
    <property type="entry name" value="UPF0001"/>
    <property type="match status" value="1"/>
</dbReference>
<dbReference type="HAMAP" id="MF_02087">
    <property type="entry name" value="PLP_homeostasis"/>
    <property type="match status" value="1"/>
</dbReference>
<dbReference type="SUPFAM" id="SSF51419">
    <property type="entry name" value="PLP-binding barrel"/>
    <property type="match status" value="1"/>
</dbReference>
<comment type="caution">
    <text evidence="6">The sequence shown here is derived from an EMBL/GenBank/DDBJ whole genome shotgun (WGS) entry which is preliminary data.</text>
</comment>
<name>A0A4R3TJL9_9FIRM</name>
<evidence type="ECO:0000256" key="4">
    <source>
        <dbReference type="RuleBase" id="RU004514"/>
    </source>
</evidence>
<dbReference type="PANTHER" id="PTHR10146:SF14">
    <property type="entry name" value="PYRIDOXAL PHOSPHATE HOMEOSTASIS PROTEIN"/>
    <property type="match status" value="1"/>
</dbReference>
<evidence type="ECO:0000256" key="3">
    <source>
        <dbReference type="PIRSR" id="PIRSR004848-1"/>
    </source>
</evidence>
<evidence type="ECO:0000256" key="2">
    <source>
        <dbReference type="HAMAP-Rule" id="MF_02087"/>
    </source>
</evidence>
<organism evidence="6 7">
    <name type="scientific">Longicatena caecimuris</name>
    <dbReference type="NCBI Taxonomy" id="1796635"/>
    <lineage>
        <taxon>Bacteria</taxon>
        <taxon>Bacillati</taxon>
        <taxon>Bacillota</taxon>
        <taxon>Erysipelotrichia</taxon>
        <taxon>Erysipelotrichales</taxon>
        <taxon>Erysipelotrichaceae</taxon>
        <taxon>Longicatena</taxon>
    </lineage>
</organism>
<evidence type="ECO:0000259" key="5">
    <source>
        <dbReference type="Pfam" id="PF01168"/>
    </source>
</evidence>
<dbReference type="Pfam" id="PF01168">
    <property type="entry name" value="Ala_racemase_N"/>
    <property type="match status" value="1"/>
</dbReference>
<protein>
    <recommendedName>
        <fullName evidence="2">Pyridoxal phosphate homeostasis protein</fullName>
        <shortName evidence="2">PLP homeostasis protein</shortName>
    </recommendedName>
</protein>
<keyword evidence="1 2" id="KW-0663">Pyridoxal phosphate</keyword>
<comment type="cofactor">
    <cofactor evidence="3">
        <name>pyridoxal 5'-phosphate</name>
        <dbReference type="ChEBI" id="CHEBI:597326"/>
    </cofactor>
</comment>
<comment type="similarity">
    <text evidence="2 4">Belongs to the pyridoxal phosphate-binding protein YggS/PROSC family.</text>
</comment>
<dbReference type="AlphaFoldDB" id="A0A4R3TJL9"/>
<dbReference type="InterPro" id="IPR001608">
    <property type="entry name" value="Ala_racemase_N"/>
</dbReference>
<dbReference type="NCBIfam" id="TIGR00044">
    <property type="entry name" value="YggS family pyridoxal phosphate-dependent enzyme"/>
    <property type="match status" value="1"/>
</dbReference>
<dbReference type="PANTHER" id="PTHR10146">
    <property type="entry name" value="PROLINE SYNTHETASE CO-TRANSCRIBED BACTERIAL HOMOLOG PROTEIN"/>
    <property type="match status" value="1"/>
</dbReference>
<dbReference type="EMBL" id="SMBP01000004">
    <property type="protein sequence ID" value="TCU62392.1"/>
    <property type="molecule type" value="Genomic_DNA"/>
</dbReference>
<comment type="function">
    <text evidence="2">Pyridoxal 5'-phosphate (PLP)-binding protein, which is involved in PLP homeostasis.</text>
</comment>
<dbReference type="PIRSF" id="PIRSF004848">
    <property type="entry name" value="YBL036c_PLPDEIII"/>
    <property type="match status" value="1"/>
</dbReference>